<protein>
    <submittedName>
        <fullName evidence="1">Uncharacterized protein</fullName>
    </submittedName>
</protein>
<dbReference type="AlphaFoldDB" id="A0A2P2R4G4"/>
<accession>A0A2P2R4G4</accession>
<evidence type="ECO:0000313" key="1">
    <source>
        <dbReference type="EMBL" id="MBX74100.1"/>
    </source>
</evidence>
<name>A0A2P2R4G4_RHIMU</name>
<sequence length="24" mass="2758">MCVYGRVCSLWLVCMCIYGRVCSL</sequence>
<proteinExistence type="predicted"/>
<organism evidence="1">
    <name type="scientific">Rhizophora mucronata</name>
    <name type="common">Asiatic mangrove</name>
    <dbReference type="NCBI Taxonomy" id="61149"/>
    <lineage>
        <taxon>Eukaryota</taxon>
        <taxon>Viridiplantae</taxon>
        <taxon>Streptophyta</taxon>
        <taxon>Embryophyta</taxon>
        <taxon>Tracheophyta</taxon>
        <taxon>Spermatophyta</taxon>
        <taxon>Magnoliopsida</taxon>
        <taxon>eudicotyledons</taxon>
        <taxon>Gunneridae</taxon>
        <taxon>Pentapetalae</taxon>
        <taxon>rosids</taxon>
        <taxon>fabids</taxon>
        <taxon>Malpighiales</taxon>
        <taxon>Rhizophoraceae</taxon>
        <taxon>Rhizophora</taxon>
    </lineage>
</organism>
<dbReference type="EMBL" id="GGEC01093616">
    <property type="protein sequence ID" value="MBX74100.1"/>
    <property type="molecule type" value="Transcribed_RNA"/>
</dbReference>
<reference evidence="1" key="1">
    <citation type="submission" date="2018-02" db="EMBL/GenBank/DDBJ databases">
        <title>Rhizophora mucronata_Transcriptome.</title>
        <authorList>
            <person name="Meera S.P."/>
            <person name="Sreeshan A."/>
            <person name="Augustine A."/>
        </authorList>
    </citation>
    <scope>NUCLEOTIDE SEQUENCE</scope>
    <source>
        <tissue evidence="1">Leaf</tissue>
    </source>
</reference>